<dbReference type="EMBL" id="JARK01001490">
    <property type="protein sequence ID" value="EYB96039.1"/>
    <property type="molecule type" value="Genomic_DNA"/>
</dbReference>
<reference evidence="2" key="1">
    <citation type="journal article" date="2015" name="Nat. Genet.">
        <title>The genome and transcriptome of the zoonotic hookworm Ancylostoma ceylanicum identify infection-specific gene families.</title>
        <authorList>
            <person name="Schwarz E.M."/>
            <person name="Hu Y."/>
            <person name="Antoshechkin I."/>
            <person name="Miller M.M."/>
            <person name="Sternberg P.W."/>
            <person name="Aroian R.V."/>
        </authorList>
    </citation>
    <scope>NUCLEOTIDE SEQUENCE</scope>
    <source>
        <strain evidence="2">HY135</strain>
    </source>
</reference>
<proteinExistence type="predicted"/>
<sequence length="151" mass="17478">MIVMATCKKVEISYRAQDSEISDPIYIRESSASSEFAPLPRVESEAAAAVKPDDFALYYKYDSSGEVRASIPLYLVHRNTKNEIFHFPVLRISEDNGSKWWHVQIGNNKMQSFRQLSDLVRCYHLYRFTDARSGRMEVFPLWKGGIVDDFE</sequence>
<dbReference type="Proteomes" id="UP000024635">
    <property type="component" value="Unassembled WGS sequence"/>
</dbReference>
<keyword evidence="2" id="KW-1185">Reference proteome</keyword>
<accession>A0A016T0G2</accession>
<dbReference type="AlphaFoldDB" id="A0A016T0G2"/>
<comment type="caution">
    <text evidence="1">The sequence shown here is derived from an EMBL/GenBank/DDBJ whole genome shotgun (WGS) entry which is preliminary data.</text>
</comment>
<name>A0A016T0G2_9BILA</name>
<evidence type="ECO:0000313" key="1">
    <source>
        <dbReference type="EMBL" id="EYB96039.1"/>
    </source>
</evidence>
<gene>
    <name evidence="1" type="primary">Acey_s0154.g3004</name>
    <name evidence="1" type="ORF">Y032_0154g3004</name>
</gene>
<dbReference type="PANTHER" id="PTHR31128:SF6">
    <property type="entry name" value="SH2 DOMAIN-CONTAINING PROTEIN"/>
    <property type="match status" value="1"/>
</dbReference>
<evidence type="ECO:0008006" key="3">
    <source>
        <dbReference type="Google" id="ProtNLM"/>
    </source>
</evidence>
<protein>
    <recommendedName>
        <fullName evidence="3">SH2 domain-containing protein</fullName>
    </recommendedName>
</protein>
<organism evidence="1 2">
    <name type="scientific">Ancylostoma ceylanicum</name>
    <dbReference type="NCBI Taxonomy" id="53326"/>
    <lineage>
        <taxon>Eukaryota</taxon>
        <taxon>Metazoa</taxon>
        <taxon>Ecdysozoa</taxon>
        <taxon>Nematoda</taxon>
        <taxon>Chromadorea</taxon>
        <taxon>Rhabditida</taxon>
        <taxon>Rhabditina</taxon>
        <taxon>Rhabditomorpha</taxon>
        <taxon>Strongyloidea</taxon>
        <taxon>Ancylostomatidae</taxon>
        <taxon>Ancylostomatinae</taxon>
        <taxon>Ancylostoma</taxon>
    </lineage>
</organism>
<dbReference type="PANTHER" id="PTHR31128">
    <property type="entry name" value="PROTEIN CBR-CLEC-135-RELATED"/>
    <property type="match status" value="1"/>
</dbReference>
<dbReference type="OrthoDB" id="5868621at2759"/>
<evidence type="ECO:0000313" key="2">
    <source>
        <dbReference type="Proteomes" id="UP000024635"/>
    </source>
</evidence>